<feature type="chain" id="PRO_5041428396" evidence="1">
    <location>
        <begin position="23"/>
        <end position="104"/>
    </location>
</feature>
<dbReference type="EMBL" id="JARYMX010000004">
    <property type="protein sequence ID" value="KAJ9552095.1"/>
    <property type="molecule type" value="Genomic_DNA"/>
</dbReference>
<proteinExistence type="predicted"/>
<dbReference type="Proteomes" id="UP001172457">
    <property type="component" value="Chromosome 4"/>
</dbReference>
<keyword evidence="3" id="KW-1185">Reference proteome</keyword>
<comment type="caution">
    <text evidence="2">The sequence shown here is derived from an EMBL/GenBank/DDBJ whole genome shotgun (WGS) entry which is preliminary data.</text>
</comment>
<protein>
    <submittedName>
        <fullName evidence="2">Uncharacterized protein</fullName>
    </submittedName>
</protein>
<evidence type="ECO:0000313" key="3">
    <source>
        <dbReference type="Proteomes" id="UP001172457"/>
    </source>
</evidence>
<accession>A0AA38WH59</accession>
<evidence type="ECO:0000313" key="2">
    <source>
        <dbReference type="EMBL" id="KAJ9552095.1"/>
    </source>
</evidence>
<reference evidence="2" key="1">
    <citation type="submission" date="2023-03" db="EMBL/GenBank/DDBJ databases">
        <title>Chromosome-scale reference genome and RAD-based genetic map of yellow starthistle (Centaurea solstitialis) reveal putative structural variation and QTLs associated with invader traits.</title>
        <authorList>
            <person name="Reatini B."/>
            <person name="Cang F.A."/>
            <person name="Jiang Q."/>
            <person name="Mckibben M.T.W."/>
            <person name="Barker M.S."/>
            <person name="Rieseberg L.H."/>
            <person name="Dlugosch K.M."/>
        </authorList>
    </citation>
    <scope>NUCLEOTIDE SEQUENCE</scope>
    <source>
        <strain evidence="2">CAN-66</strain>
        <tissue evidence="2">Leaf</tissue>
    </source>
</reference>
<feature type="signal peptide" evidence="1">
    <location>
        <begin position="1"/>
        <end position="22"/>
    </location>
</feature>
<sequence>MENPRLKYYFVLLRILVFPCLRDYVTNKSISFLPEYSINYNDMRCLNLTSSHICVTRHAQFDEHTFPVSGSIATSNPKALDVFTFHEPISRSKPDLPGSTPEYL</sequence>
<organism evidence="2 3">
    <name type="scientific">Centaurea solstitialis</name>
    <name type="common">yellow star-thistle</name>
    <dbReference type="NCBI Taxonomy" id="347529"/>
    <lineage>
        <taxon>Eukaryota</taxon>
        <taxon>Viridiplantae</taxon>
        <taxon>Streptophyta</taxon>
        <taxon>Embryophyta</taxon>
        <taxon>Tracheophyta</taxon>
        <taxon>Spermatophyta</taxon>
        <taxon>Magnoliopsida</taxon>
        <taxon>eudicotyledons</taxon>
        <taxon>Gunneridae</taxon>
        <taxon>Pentapetalae</taxon>
        <taxon>asterids</taxon>
        <taxon>campanulids</taxon>
        <taxon>Asterales</taxon>
        <taxon>Asteraceae</taxon>
        <taxon>Carduoideae</taxon>
        <taxon>Cardueae</taxon>
        <taxon>Centaureinae</taxon>
        <taxon>Centaurea</taxon>
    </lineage>
</organism>
<name>A0AA38WH59_9ASTR</name>
<evidence type="ECO:0000256" key="1">
    <source>
        <dbReference type="SAM" id="SignalP"/>
    </source>
</evidence>
<keyword evidence="1" id="KW-0732">Signal</keyword>
<dbReference type="AlphaFoldDB" id="A0AA38WH59"/>
<gene>
    <name evidence="2" type="ORF">OSB04_016140</name>
</gene>